<proteinExistence type="predicted"/>
<name>A0A1G5SC31_9PROT</name>
<evidence type="ECO:0000313" key="2">
    <source>
        <dbReference type="Proteomes" id="UP000198729"/>
    </source>
</evidence>
<accession>A0A1G5SC31</accession>
<reference evidence="1 2" key="1">
    <citation type="submission" date="2016-10" db="EMBL/GenBank/DDBJ databases">
        <authorList>
            <person name="de Groot N.N."/>
        </authorList>
    </citation>
    <scope>NUCLEOTIDE SEQUENCE [LARGE SCALE GENOMIC DNA]</scope>
    <source>
        <strain evidence="1">1</strain>
    </source>
</reference>
<protein>
    <submittedName>
        <fullName evidence="1">Uncharacterized protein</fullName>
    </submittedName>
</protein>
<dbReference type="OrthoDB" id="9812283at2"/>
<sequence>MRSRVEPWLTALFQSEHLSLLAGSGLTHAVHHLATKLVDGMGEATLTSYKDEIEKAAKEASQKAGRKAGNLED</sequence>
<keyword evidence="2" id="KW-1185">Reference proteome</keyword>
<dbReference type="Proteomes" id="UP000198729">
    <property type="component" value="Unassembled WGS sequence"/>
</dbReference>
<evidence type="ECO:0000313" key="1">
    <source>
        <dbReference type="EMBL" id="SCZ84370.1"/>
    </source>
</evidence>
<organism evidence="1 2">
    <name type="scientific">Nitrosomonas mobilis</name>
    <dbReference type="NCBI Taxonomy" id="51642"/>
    <lineage>
        <taxon>Bacteria</taxon>
        <taxon>Pseudomonadati</taxon>
        <taxon>Pseudomonadota</taxon>
        <taxon>Betaproteobacteria</taxon>
        <taxon>Nitrosomonadales</taxon>
        <taxon>Nitrosomonadaceae</taxon>
        <taxon>Nitrosomonas</taxon>
    </lineage>
</organism>
<dbReference type="EMBL" id="FMWO01000020">
    <property type="protein sequence ID" value="SCZ84370.1"/>
    <property type="molecule type" value="Genomic_DNA"/>
</dbReference>
<dbReference type="AlphaFoldDB" id="A0A1G5SC31"/>
<dbReference type="STRING" id="51642.NSMM_150108"/>
<gene>
    <name evidence="1" type="ORF">NSMM_150108</name>
</gene>
<dbReference type="RefSeq" id="WP_090283782.1">
    <property type="nucleotide sequence ID" value="NZ_FMWO01000020.1"/>
</dbReference>